<dbReference type="Pfam" id="PF12706">
    <property type="entry name" value="Lactamase_B_2"/>
    <property type="match status" value="1"/>
</dbReference>
<dbReference type="InterPro" id="IPR036866">
    <property type="entry name" value="RibonucZ/Hydroxyglut_hydro"/>
</dbReference>
<organism evidence="2 3">
    <name type="scientific">Gemmatirosa kalamazoonensis</name>
    <dbReference type="NCBI Taxonomy" id="861299"/>
    <lineage>
        <taxon>Bacteria</taxon>
        <taxon>Pseudomonadati</taxon>
        <taxon>Gemmatimonadota</taxon>
        <taxon>Gemmatimonadia</taxon>
        <taxon>Gemmatimonadales</taxon>
        <taxon>Gemmatimonadaceae</taxon>
        <taxon>Gemmatirosa</taxon>
    </lineage>
</organism>
<accession>W0RI63</accession>
<dbReference type="SMART" id="SM00849">
    <property type="entry name" value="Lactamase_B"/>
    <property type="match status" value="1"/>
</dbReference>
<protein>
    <submittedName>
        <fullName evidence="2">Beta-lactamase domain protein</fullName>
    </submittedName>
</protein>
<keyword evidence="3" id="KW-1185">Reference proteome</keyword>
<dbReference type="PANTHER" id="PTHR42663:SF4">
    <property type="entry name" value="SLL1036 PROTEIN"/>
    <property type="match status" value="1"/>
</dbReference>
<dbReference type="eggNOG" id="COG1235">
    <property type="taxonomic scope" value="Bacteria"/>
</dbReference>
<reference evidence="2 3" key="1">
    <citation type="journal article" date="2014" name="Genome Announc.">
        <title>Genome Sequence and Methylome of Soil Bacterium Gemmatirosa kalamazoonensis KBS708T, a Member of the Rarely Cultivated Gemmatimonadetes Phylum.</title>
        <authorList>
            <person name="Debruyn J.M."/>
            <person name="Radosevich M."/>
            <person name="Wommack K.E."/>
            <person name="Polson S.W."/>
            <person name="Hauser L.J."/>
            <person name="Fawaz M.N."/>
            <person name="Korlach J."/>
            <person name="Tsai Y.C."/>
        </authorList>
    </citation>
    <scope>NUCLEOTIDE SEQUENCE [LARGE SCALE GENOMIC DNA]</scope>
    <source>
        <strain evidence="2 3">KBS708</strain>
    </source>
</reference>
<proteinExistence type="predicted"/>
<dbReference type="Proteomes" id="UP000019151">
    <property type="component" value="Chromosome"/>
</dbReference>
<dbReference type="OrthoDB" id="9803916at2"/>
<dbReference type="SUPFAM" id="SSF56281">
    <property type="entry name" value="Metallo-hydrolase/oxidoreductase"/>
    <property type="match status" value="1"/>
</dbReference>
<dbReference type="Gene3D" id="3.60.15.10">
    <property type="entry name" value="Ribonuclease Z/Hydroxyacylglutathione hydrolase-like"/>
    <property type="match status" value="1"/>
</dbReference>
<dbReference type="CDD" id="cd07715">
    <property type="entry name" value="TaR3-like_MBL-fold"/>
    <property type="match status" value="1"/>
</dbReference>
<dbReference type="InterPro" id="IPR001279">
    <property type="entry name" value="Metallo-B-lactamas"/>
</dbReference>
<evidence type="ECO:0000313" key="2">
    <source>
        <dbReference type="EMBL" id="AHG90471.1"/>
    </source>
</evidence>
<gene>
    <name evidence="2" type="ORF">J421_2934</name>
</gene>
<dbReference type="InParanoid" id="W0RI63"/>
<dbReference type="STRING" id="861299.J421_2934"/>
<dbReference type="PANTHER" id="PTHR42663">
    <property type="entry name" value="HYDROLASE C777.06C-RELATED-RELATED"/>
    <property type="match status" value="1"/>
</dbReference>
<feature type="domain" description="Metallo-beta-lactamase" evidence="1">
    <location>
        <begin position="28"/>
        <end position="219"/>
    </location>
</feature>
<dbReference type="AlphaFoldDB" id="W0RI63"/>
<dbReference type="EMBL" id="CP007128">
    <property type="protein sequence ID" value="AHG90471.1"/>
    <property type="molecule type" value="Genomic_DNA"/>
</dbReference>
<evidence type="ECO:0000259" key="1">
    <source>
        <dbReference type="SMART" id="SM00849"/>
    </source>
</evidence>
<name>W0RI63_9BACT</name>
<dbReference type="KEGG" id="gba:J421_2934"/>
<dbReference type="RefSeq" id="WP_025411941.1">
    <property type="nucleotide sequence ID" value="NZ_CP007128.1"/>
</dbReference>
<sequence>MGGWNVRLWGVRGSVPAPGSATRRHGGNTSCVTVRTAEGHWLVLDAGTGIRAFGEELLATTPPNDGRTPLELTLLLTHVHWDHVQGLPFFAPLYDPRLRLTFGVAAAVEPTVRASLQRQMCPPSFPVRLDALRSTIAFLPVADAGTRVHDATVRPIEAHHPDGAVGWRLDDVDGTRLLAFLPDNEIDEAHGRHGLRTRWVEMLRGVRLLLHDATYLPADAPRHRGWGHSAWDEAVRLAVEARVERLVLFHHHPDRSDAAVDRIVDEARALAASLGSPLRILAAAEGLVLHV</sequence>
<dbReference type="HOGENOM" id="CLU_031317_1_0_0"/>
<evidence type="ECO:0000313" key="3">
    <source>
        <dbReference type="Proteomes" id="UP000019151"/>
    </source>
</evidence>